<feature type="region of interest" description="Disordered" evidence="1">
    <location>
        <begin position="40"/>
        <end position="60"/>
    </location>
</feature>
<reference evidence="2" key="1">
    <citation type="submission" date="2022-11" db="EMBL/GenBank/DDBJ databases">
        <title>Centuries of genome instability and evolution in soft-shell clam transmissible cancer (bioRxiv).</title>
        <authorList>
            <person name="Hart S.F.M."/>
            <person name="Yonemitsu M.A."/>
            <person name="Giersch R.M."/>
            <person name="Beal B.F."/>
            <person name="Arriagada G."/>
            <person name="Davis B.W."/>
            <person name="Ostrander E.A."/>
            <person name="Goff S.P."/>
            <person name="Metzger M.J."/>
        </authorList>
    </citation>
    <scope>NUCLEOTIDE SEQUENCE</scope>
    <source>
        <strain evidence="2">MELC-2E11</strain>
        <tissue evidence="2">Siphon/mantle</tissue>
    </source>
</reference>
<dbReference type="EMBL" id="CP111014">
    <property type="protein sequence ID" value="WAQ98920.1"/>
    <property type="molecule type" value="Genomic_DNA"/>
</dbReference>
<evidence type="ECO:0000313" key="2">
    <source>
        <dbReference type="EMBL" id="WAQ98920.1"/>
    </source>
</evidence>
<sequence length="248" mass="28780">NFDRHLRKHNDENSHHCPKCLRALTRDDALDELLHHEHSWSKTKRSSDSQEGGGAAKRQKLEDSTASFYDIEKVGVNKIEQFRTTAIYYKVNVKNLEIQELPSILKTLKTIFQSILEHITEMIMDTDLVRISIDNPELDFPITLEFMPRRELTVEEILSEIEDVLQSYQQFVLDETFRIDIVHKAFVDIVRLLQSKGSGIQIRNNDELCCARAIVTAIARVEEHPQWDSIRRGYGLQNVMAVDLHRKA</sequence>
<organism evidence="2 3">
    <name type="scientific">Mya arenaria</name>
    <name type="common">Soft-shell clam</name>
    <dbReference type="NCBI Taxonomy" id="6604"/>
    <lineage>
        <taxon>Eukaryota</taxon>
        <taxon>Metazoa</taxon>
        <taxon>Spiralia</taxon>
        <taxon>Lophotrochozoa</taxon>
        <taxon>Mollusca</taxon>
        <taxon>Bivalvia</taxon>
        <taxon>Autobranchia</taxon>
        <taxon>Heteroconchia</taxon>
        <taxon>Euheterodonta</taxon>
        <taxon>Imparidentia</taxon>
        <taxon>Neoheterodontei</taxon>
        <taxon>Myida</taxon>
        <taxon>Myoidea</taxon>
        <taxon>Myidae</taxon>
        <taxon>Mya</taxon>
    </lineage>
</organism>
<proteinExistence type="predicted"/>
<accession>A0ABY7DRF3</accession>
<dbReference type="Proteomes" id="UP001164746">
    <property type="component" value="Chromosome 3"/>
</dbReference>
<keyword evidence="3" id="KW-1185">Reference proteome</keyword>
<protein>
    <submittedName>
        <fullName evidence="2">Uncharacterized protein</fullName>
    </submittedName>
</protein>
<name>A0ABY7DRF3_MYAAR</name>
<feature type="non-terminal residue" evidence="2">
    <location>
        <position position="1"/>
    </location>
</feature>
<evidence type="ECO:0000313" key="3">
    <source>
        <dbReference type="Proteomes" id="UP001164746"/>
    </source>
</evidence>
<gene>
    <name evidence="2" type="ORF">MAR_023293</name>
</gene>
<evidence type="ECO:0000256" key="1">
    <source>
        <dbReference type="SAM" id="MobiDB-lite"/>
    </source>
</evidence>